<evidence type="ECO:0000313" key="2">
    <source>
        <dbReference type="EMBL" id="MCK8783636.1"/>
    </source>
</evidence>
<sequence length="174" mass="17901">MPRRGAGLLPRFGAALLAMLPALAIGTAEAGQAGPGAGAGAPEIVPFAVAVTLSPRAAARLAALGESITVAAYYSGEPTRAARRHADRMGQINLGAERADLPGAGGTARLTGRNIRLAEIAWVENRAVQVLVNVFSARRRNPDNLLDCGIHEGALAEAAARSPIPIACRLIGER</sequence>
<protein>
    <submittedName>
        <fullName evidence="2">Uncharacterized protein</fullName>
    </submittedName>
</protein>
<gene>
    <name evidence="2" type="ORF">M0638_04475</name>
</gene>
<reference evidence="2" key="1">
    <citation type="submission" date="2022-04" db="EMBL/GenBank/DDBJ databases">
        <title>Roseomonas acroporae sp. nov., isolated from coral Acropora digitifera.</title>
        <authorList>
            <person name="Sun H."/>
        </authorList>
    </citation>
    <scope>NUCLEOTIDE SEQUENCE</scope>
    <source>
        <strain evidence="2">NAR14</strain>
    </source>
</reference>
<organism evidence="2 3">
    <name type="scientific">Roseomonas acroporae</name>
    <dbReference type="NCBI Taxonomy" id="2937791"/>
    <lineage>
        <taxon>Bacteria</taxon>
        <taxon>Pseudomonadati</taxon>
        <taxon>Pseudomonadota</taxon>
        <taxon>Alphaproteobacteria</taxon>
        <taxon>Acetobacterales</taxon>
        <taxon>Roseomonadaceae</taxon>
        <taxon>Roseomonas</taxon>
    </lineage>
</organism>
<dbReference type="RefSeq" id="WP_248665762.1">
    <property type="nucleotide sequence ID" value="NZ_JALPRX010000015.1"/>
</dbReference>
<accession>A0A9X1Y525</accession>
<name>A0A9X1Y525_9PROT</name>
<dbReference type="Proteomes" id="UP001139516">
    <property type="component" value="Unassembled WGS sequence"/>
</dbReference>
<comment type="caution">
    <text evidence="2">The sequence shown here is derived from an EMBL/GenBank/DDBJ whole genome shotgun (WGS) entry which is preliminary data.</text>
</comment>
<proteinExistence type="predicted"/>
<keyword evidence="3" id="KW-1185">Reference proteome</keyword>
<dbReference type="EMBL" id="JALPRX010000015">
    <property type="protein sequence ID" value="MCK8783636.1"/>
    <property type="molecule type" value="Genomic_DNA"/>
</dbReference>
<evidence type="ECO:0000313" key="3">
    <source>
        <dbReference type="Proteomes" id="UP001139516"/>
    </source>
</evidence>
<feature type="chain" id="PRO_5040998255" evidence="1">
    <location>
        <begin position="31"/>
        <end position="174"/>
    </location>
</feature>
<evidence type="ECO:0000256" key="1">
    <source>
        <dbReference type="SAM" id="SignalP"/>
    </source>
</evidence>
<keyword evidence="1" id="KW-0732">Signal</keyword>
<feature type="signal peptide" evidence="1">
    <location>
        <begin position="1"/>
        <end position="30"/>
    </location>
</feature>
<dbReference type="AlphaFoldDB" id="A0A9X1Y525"/>